<comment type="caution">
    <text evidence="4">The sequence shown here is derived from an EMBL/GenBank/DDBJ whole genome shotgun (WGS) entry which is preliminary data.</text>
</comment>
<keyword evidence="2" id="KW-0833">Ubl conjugation pathway</keyword>
<dbReference type="EMBL" id="CAJVPJ010000358">
    <property type="protein sequence ID" value="CAG8515607.1"/>
    <property type="molecule type" value="Genomic_DNA"/>
</dbReference>
<gene>
    <name evidence="4" type="ORF">POCULU_LOCUS3304</name>
</gene>
<dbReference type="GO" id="GO:0005737">
    <property type="term" value="C:cytoplasm"/>
    <property type="evidence" value="ECO:0007669"/>
    <property type="project" value="TreeGrafter"/>
</dbReference>
<dbReference type="PANTHER" id="PTHR46550:SF1">
    <property type="entry name" value="F-BOX PROTEIN 3"/>
    <property type="match status" value="1"/>
</dbReference>
<sequence>MSSDGGPLSFVECPYEILINILKRVDSKDIIALGLTCRRLNRIANDSYLWHMLCCCRFDEYVMKKKPQLNNPNSETDWKKTYFELGTLIKYAAPTARIAWLEDPDEHGLRPPPSHTYWSVISDPRSSEPCVVVFVTFDSVPYGTYDVIWRIIAGRGSNLDCACFETRVVDPSDDTEVVVEPIVEFRPSREDIQSVIDKKDWTEYRVPKPVVVSESDDCPSKLRGSSYTYRTVIAKLYSHDSTMHSGLHIDYVRLEPHKEDKQ</sequence>
<dbReference type="InterPro" id="IPR036047">
    <property type="entry name" value="F-box-like_dom_sf"/>
</dbReference>
<feature type="domain" description="F-box" evidence="3">
    <location>
        <begin position="7"/>
        <end position="53"/>
    </location>
</feature>
<protein>
    <submittedName>
        <fullName evidence="4">8429_t:CDS:1</fullName>
    </submittedName>
</protein>
<dbReference type="Gene3D" id="1.20.1280.50">
    <property type="match status" value="1"/>
</dbReference>
<dbReference type="Pfam" id="PF12937">
    <property type="entry name" value="F-box-like"/>
    <property type="match status" value="1"/>
</dbReference>
<dbReference type="InterPro" id="IPR052121">
    <property type="entry name" value="F-box_SCF_Substrate_Recog"/>
</dbReference>
<comment type="pathway">
    <text evidence="1">Protein modification; protein ubiquitination.</text>
</comment>
<dbReference type="AlphaFoldDB" id="A0A9N9A2J4"/>
<dbReference type="InterPro" id="IPR001810">
    <property type="entry name" value="F-box_dom"/>
</dbReference>
<evidence type="ECO:0000313" key="5">
    <source>
        <dbReference type="Proteomes" id="UP000789572"/>
    </source>
</evidence>
<dbReference type="Proteomes" id="UP000789572">
    <property type="component" value="Unassembled WGS sequence"/>
</dbReference>
<organism evidence="4 5">
    <name type="scientific">Paraglomus occultum</name>
    <dbReference type="NCBI Taxonomy" id="144539"/>
    <lineage>
        <taxon>Eukaryota</taxon>
        <taxon>Fungi</taxon>
        <taxon>Fungi incertae sedis</taxon>
        <taxon>Mucoromycota</taxon>
        <taxon>Glomeromycotina</taxon>
        <taxon>Glomeromycetes</taxon>
        <taxon>Paraglomerales</taxon>
        <taxon>Paraglomeraceae</taxon>
        <taxon>Paraglomus</taxon>
    </lineage>
</organism>
<dbReference type="PANTHER" id="PTHR46550">
    <property type="entry name" value="F-BOX ONLY PROTEIN 3"/>
    <property type="match status" value="1"/>
</dbReference>
<proteinExistence type="predicted"/>
<evidence type="ECO:0000256" key="1">
    <source>
        <dbReference type="ARBA" id="ARBA00004906"/>
    </source>
</evidence>
<accession>A0A9N9A2J4</accession>
<dbReference type="SUPFAM" id="SSF81383">
    <property type="entry name" value="F-box domain"/>
    <property type="match status" value="1"/>
</dbReference>
<name>A0A9N9A2J4_9GLOM</name>
<evidence type="ECO:0000256" key="2">
    <source>
        <dbReference type="ARBA" id="ARBA00022786"/>
    </source>
</evidence>
<keyword evidence="5" id="KW-1185">Reference proteome</keyword>
<reference evidence="4" key="1">
    <citation type="submission" date="2021-06" db="EMBL/GenBank/DDBJ databases">
        <authorList>
            <person name="Kallberg Y."/>
            <person name="Tangrot J."/>
            <person name="Rosling A."/>
        </authorList>
    </citation>
    <scope>NUCLEOTIDE SEQUENCE</scope>
    <source>
        <strain evidence="4">IA702</strain>
    </source>
</reference>
<evidence type="ECO:0000259" key="3">
    <source>
        <dbReference type="PROSITE" id="PS50181"/>
    </source>
</evidence>
<dbReference type="OrthoDB" id="2314896at2759"/>
<evidence type="ECO:0000313" key="4">
    <source>
        <dbReference type="EMBL" id="CAG8515607.1"/>
    </source>
</evidence>
<dbReference type="PROSITE" id="PS50181">
    <property type="entry name" value="FBOX"/>
    <property type="match status" value="1"/>
</dbReference>
<dbReference type="SMART" id="SM00256">
    <property type="entry name" value="FBOX"/>
    <property type="match status" value="1"/>
</dbReference>